<evidence type="ECO:0000256" key="5">
    <source>
        <dbReference type="SAM" id="MobiDB-lite"/>
    </source>
</evidence>
<gene>
    <name evidence="7" type="primary">gdhA_1</name>
    <name evidence="7" type="ORF">Poly30_21070</name>
</gene>
<dbReference type="RefSeq" id="WP_145196919.1">
    <property type="nucleotide sequence ID" value="NZ_CP036434.1"/>
</dbReference>
<feature type="region of interest" description="Disordered" evidence="5">
    <location>
        <begin position="1"/>
        <end position="26"/>
    </location>
</feature>
<keyword evidence="2 3" id="KW-0560">Oxidoreductase</keyword>
<dbReference type="Pfam" id="PF02812">
    <property type="entry name" value="ELFV_dehydrog_N"/>
    <property type="match status" value="1"/>
</dbReference>
<proteinExistence type="inferred from homology"/>
<dbReference type="PRINTS" id="PR00082">
    <property type="entry name" value="GLFDHDRGNASE"/>
</dbReference>
<dbReference type="InterPro" id="IPR046346">
    <property type="entry name" value="Aminoacid_DH-like_N_sf"/>
</dbReference>
<sequence length="445" mass="47994">MSTGKEKDPGGLHHMGLHQTGLRSTPVLDEETPFKTMMASFDEAARRIGLDDQQYKLLRKSDREIAVTVPVMMDDGSLRLLDGYRIQHNAGLGPFLGPLRIDGTLKIDELRALAAWMTWKCALLGIPFGGAAGGVVVDRQTLSASELERVVRRWTASMLGDIGPDRDVLAPEFADDADLMAWALDTMAGHTDGAANSAVTGKPREMGGSACHEDAVANGLRVILRVAASHFGLGPKGGLSVVIQGAGVVGGNLARILHAEGHRVVGLSDVHTALYNPKGLDIPMLLKWRDENGRLPNQETGGTTVVPEGDFLKLPCDVLAPCAIPMAIHSRNAEDIQARMIVEGAHGPVSPRADAILDRRGIPVVPDILANGGGVVVSYFEWIQNRTGYAWIEDVVAGRLRRYMREAWDATRAVQLEYDCSLRSATHILAVRRVAEAESSRGVYA</sequence>
<dbReference type="OrthoDB" id="252488at2"/>
<name>A0A518ER68_9BACT</name>
<dbReference type="AlphaFoldDB" id="A0A518ER68"/>
<evidence type="ECO:0000313" key="7">
    <source>
        <dbReference type="EMBL" id="QDV06597.1"/>
    </source>
</evidence>
<dbReference type="InterPro" id="IPR006097">
    <property type="entry name" value="Glu/Leu/Phe/Val/Trp_DH_dimer"/>
</dbReference>
<dbReference type="InterPro" id="IPR006096">
    <property type="entry name" value="Glu/Leu/Phe/Val/Trp_DH_C"/>
</dbReference>
<evidence type="ECO:0000256" key="4">
    <source>
        <dbReference type="RuleBase" id="RU004417"/>
    </source>
</evidence>
<evidence type="ECO:0000313" key="8">
    <source>
        <dbReference type="Proteomes" id="UP000320390"/>
    </source>
</evidence>
<dbReference type="InterPro" id="IPR033922">
    <property type="entry name" value="NAD_bind_Glu_DH"/>
</dbReference>
<dbReference type="SUPFAM" id="SSF51735">
    <property type="entry name" value="NAD(P)-binding Rossmann-fold domains"/>
    <property type="match status" value="1"/>
</dbReference>
<comment type="similarity">
    <text evidence="1 3 4">Belongs to the Glu/Leu/Phe/Val dehydrogenases family.</text>
</comment>
<dbReference type="GO" id="GO:0006538">
    <property type="term" value="P:L-glutamate catabolic process"/>
    <property type="evidence" value="ECO:0007669"/>
    <property type="project" value="TreeGrafter"/>
</dbReference>
<dbReference type="EMBL" id="CP036434">
    <property type="protein sequence ID" value="QDV06597.1"/>
    <property type="molecule type" value="Genomic_DNA"/>
</dbReference>
<dbReference type="PIRSF" id="PIRSF000185">
    <property type="entry name" value="Glu_DH"/>
    <property type="match status" value="1"/>
</dbReference>
<reference evidence="7 8" key="1">
    <citation type="submission" date="2019-02" db="EMBL/GenBank/DDBJ databases">
        <title>Deep-cultivation of Planctomycetes and their phenomic and genomic characterization uncovers novel biology.</title>
        <authorList>
            <person name="Wiegand S."/>
            <person name="Jogler M."/>
            <person name="Boedeker C."/>
            <person name="Pinto D."/>
            <person name="Vollmers J."/>
            <person name="Rivas-Marin E."/>
            <person name="Kohn T."/>
            <person name="Peeters S.H."/>
            <person name="Heuer A."/>
            <person name="Rast P."/>
            <person name="Oberbeckmann S."/>
            <person name="Bunk B."/>
            <person name="Jeske O."/>
            <person name="Meyerdierks A."/>
            <person name="Storesund J.E."/>
            <person name="Kallscheuer N."/>
            <person name="Luecker S."/>
            <person name="Lage O.M."/>
            <person name="Pohl T."/>
            <person name="Merkel B.J."/>
            <person name="Hornburger P."/>
            <person name="Mueller R.-W."/>
            <person name="Bruemmer F."/>
            <person name="Labrenz M."/>
            <person name="Spormann A.M."/>
            <person name="Op den Camp H."/>
            <person name="Overmann J."/>
            <person name="Amann R."/>
            <person name="Jetten M.S.M."/>
            <person name="Mascher T."/>
            <person name="Medema M.H."/>
            <person name="Devos D.P."/>
            <person name="Kaster A.-K."/>
            <person name="Ovreas L."/>
            <person name="Rohde M."/>
            <person name="Galperin M.Y."/>
            <person name="Jogler C."/>
        </authorList>
    </citation>
    <scope>NUCLEOTIDE SEQUENCE [LARGE SCALE GENOMIC DNA]</scope>
    <source>
        <strain evidence="7 8">Poly30</strain>
    </source>
</reference>
<feature type="compositionally biased region" description="Basic and acidic residues" evidence="5">
    <location>
        <begin position="1"/>
        <end position="11"/>
    </location>
</feature>
<evidence type="ECO:0000256" key="1">
    <source>
        <dbReference type="ARBA" id="ARBA00006382"/>
    </source>
</evidence>
<dbReference type="SMART" id="SM00839">
    <property type="entry name" value="ELFV_dehydrog"/>
    <property type="match status" value="1"/>
</dbReference>
<dbReference type="InterPro" id="IPR036291">
    <property type="entry name" value="NAD(P)-bd_dom_sf"/>
</dbReference>
<evidence type="ECO:0000256" key="2">
    <source>
        <dbReference type="ARBA" id="ARBA00023002"/>
    </source>
</evidence>
<dbReference type="InterPro" id="IPR014362">
    <property type="entry name" value="Glu_DH"/>
</dbReference>
<dbReference type="CDD" id="cd01076">
    <property type="entry name" value="NAD_bind_1_Glu_DH"/>
    <property type="match status" value="1"/>
</dbReference>
<dbReference type="SUPFAM" id="SSF53223">
    <property type="entry name" value="Aminoacid dehydrogenase-like, N-terminal domain"/>
    <property type="match status" value="1"/>
</dbReference>
<organism evidence="7 8">
    <name type="scientific">Saltatorellus ferox</name>
    <dbReference type="NCBI Taxonomy" id="2528018"/>
    <lineage>
        <taxon>Bacteria</taxon>
        <taxon>Pseudomonadati</taxon>
        <taxon>Planctomycetota</taxon>
        <taxon>Planctomycetia</taxon>
        <taxon>Planctomycetia incertae sedis</taxon>
        <taxon>Saltatorellus</taxon>
    </lineage>
</organism>
<accession>A0A518ER68</accession>
<evidence type="ECO:0000259" key="6">
    <source>
        <dbReference type="SMART" id="SM00839"/>
    </source>
</evidence>
<dbReference type="GO" id="GO:0004352">
    <property type="term" value="F:glutamate dehydrogenase (NAD+) activity"/>
    <property type="evidence" value="ECO:0007669"/>
    <property type="project" value="TreeGrafter"/>
</dbReference>
<dbReference type="Gene3D" id="3.40.50.720">
    <property type="entry name" value="NAD(P)-binding Rossmann-like Domain"/>
    <property type="match status" value="1"/>
</dbReference>
<dbReference type="Gene3D" id="3.40.50.10860">
    <property type="entry name" value="Leucine Dehydrogenase, chain A, domain 1"/>
    <property type="match status" value="1"/>
</dbReference>
<keyword evidence="8" id="KW-1185">Reference proteome</keyword>
<dbReference type="Pfam" id="PF00208">
    <property type="entry name" value="ELFV_dehydrog"/>
    <property type="match status" value="1"/>
</dbReference>
<evidence type="ECO:0000256" key="3">
    <source>
        <dbReference type="PIRNR" id="PIRNR000185"/>
    </source>
</evidence>
<dbReference type="InterPro" id="IPR006095">
    <property type="entry name" value="Glu/Leu/Phe/Val/Trp_DH"/>
</dbReference>
<protein>
    <recommendedName>
        <fullName evidence="3">Glutamate dehydrogenase</fullName>
    </recommendedName>
</protein>
<dbReference type="PANTHER" id="PTHR11606">
    <property type="entry name" value="GLUTAMATE DEHYDROGENASE"/>
    <property type="match status" value="1"/>
</dbReference>
<feature type="domain" description="Glutamate/phenylalanine/leucine/valine/L-tryptophan dehydrogenase C-terminal" evidence="6">
    <location>
        <begin position="209"/>
        <end position="442"/>
    </location>
</feature>
<dbReference type="Proteomes" id="UP000320390">
    <property type="component" value="Chromosome"/>
</dbReference>
<dbReference type="PANTHER" id="PTHR11606:SF13">
    <property type="entry name" value="GLUTAMATE DEHYDROGENASE 1, MITOCHONDRIAL"/>
    <property type="match status" value="1"/>
</dbReference>